<dbReference type="RefSeq" id="WP_068954945.1">
    <property type="nucleotide sequence ID" value="NZ_LGLV01000009.1"/>
</dbReference>
<feature type="transmembrane region" description="Helical" evidence="1">
    <location>
        <begin position="276"/>
        <end position="295"/>
    </location>
</feature>
<feature type="transmembrane region" description="Helical" evidence="1">
    <location>
        <begin position="49"/>
        <end position="68"/>
    </location>
</feature>
<keyword evidence="1" id="KW-0812">Transmembrane</keyword>
<reference evidence="3 4" key="1">
    <citation type="journal article" date="2016" name="Syst. Appl. Microbiol.">
        <title>Pararhizobium polonicum sp. nov. isolated from tumors on stone fruit rootstocks.</title>
        <authorList>
            <person name="Pulawska J."/>
            <person name="Kuzmanovic N."/>
            <person name="Willems A."/>
            <person name="Pothier J.F."/>
        </authorList>
    </citation>
    <scope>NUCLEOTIDE SEQUENCE [LARGE SCALE GENOMIC DNA]</scope>
    <source>
        <strain evidence="3 4">F5.1</strain>
    </source>
</reference>
<feature type="domain" description="EamA" evidence="2">
    <location>
        <begin position="162"/>
        <end position="293"/>
    </location>
</feature>
<keyword evidence="1" id="KW-1133">Transmembrane helix</keyword>
<evidence type="ECO:0000313" key="3">
    <source>
        <dbReference type="EMBL" id="OBZ94496.1"/>
    </source>
</evidence>
<gene>
    <name evidence="3" type="ORF">ADU59_14935</name>
</gene>
<dbReference type="InterPro" id="IPR000620">
    <property type="entry name" value="EamA_dom"/>
</dbReference>
<evidence type="ECO:0000256" key="1">
    <source>
        <dbReference type="SAM" id="Phobius"/>
    </source>
</evidence>
<dbReference type="EMBL" id="LGLV01000009">
    <property type="protein sequence ID" value="OBZ94496.1"/>
    <property type="molecule type" value="Genomic_DNA"/>
</dbReference>
<dbReference type="GO" id="GO:0016020">
    <property type="term" value="C:membrane"/>
    <property type="evidence" value="ECO:0007669"/>
    <property type="project" value="InterPro"/>
</dbReference>
<evidence type="ECO:0000313" key="4">
    <source>
        <dbReference type="Proteomes" id="UP000093111"/>
    </source>
</evidence>
<sequence>MEHDAPAAQATADMASQETRHGILIMLAGVMCIALIDPAAKYAARDLPVLQVVWGRYAFAVVTAIVLFRPSANPANWGLVRLPLQLLRAALLLSATAFNFLALRSLGLVENQAIVMLGPVVITAFSILLFRERTNLPIMAGLLAGLIGALVVIRPGGDVFKTGSMFAIGHVLSYAFYVLLSKRLLETDTALSLNMMAVFLPSAVLSVAVVPVWVWPKDLASWFSLASVGFVGGLGHFLLVLAHRHAPASTLAPLTYTQLCWALAAGLLIFQEIPALSTTIGALMIVASGAIILFCNRR</sequence>
<dbReference type="AlphaFoldDB" id="A0A1C7P0K9"/>
<name>A0A1C7P0K9_9HYPH</name>
<organism evidence="3 4">
    <name type="scientific">Pararhizobium polonicum</name>
    <dbReference type="NCBI Taxonomy" id="1612624"/>
    <lineage>
        <taxon>Bacteria</taxon>
        <taxon>Pseudomonadati</taxon>
        <taxon>Pseudomonadota</taxon>
        <taxon>Alphaproteobacteria</taxon>
        <taxon>Hyphomicrobiales</taxon>
        <taxon>Rhizobiaceae</taxon>
        <taxon>Rhizobium/Agrobacterium group</taxon>
        <taxon>Pararhizobium</taxon>
    </lineage>
</organism>
<feature type="transmembrane region" description="Helical" evidence="1">
    <location>
        <begin position="23"/>
        <end position="43"/>
    </location>
</feature>
<dbReference type="PANTHER" id="PTHR22911:SF103">
    <property type="entry name" value="BLR2811 PROTEIN"/>
    <property type="match status" value="1"/>
</dbReference>
<dbReference type="PANTHER" id="PTHR22911">
    <property type="entry name" value="ACYL-MALONYL CONDENSING ENZYME-RELATED"/>
    <property type="match status" value="1"/>
</dbReference>
<dbReference type="SUPFAM" id="SSF103481">
    <property type="entry name" value="Multidrug resistance efflux transporter EmrE"/>
    <property type="match status" value="2"/>
</dbReference>
<proteinExistence type="predicted"/>
<feature type="transmembrane region" description="Helical" evidence="1">
    <location>
        <begin position="220"/>
        <end position="239"/>
    </location>
</feature>
<feature type="transmembrane region" description="Helical" evidence="1">
    <location>
        <begin position="251"/>
        <end position="270"/>
    </location>
</feature>
<dbReference type="InterPro" id="IPR037185">
    <property type="entry name" value="EmrE-like"/>
</dbReference>
<feature type="transmembrane region" description="Helical" evidence="1">
    <location>
        <begin position="192"/>
        <end position="214"/>
    </location>
</feature>
<feature type="transmembrane region" description="Helical" evidence="1">
    <location>
        <begin position="89"/>
        <end position="107"/>
    </location>
</feature>
<feature type="transmembrane region" description="Helical" evidence="1">
    <location>
        <begin position="159"/>
        <end position="180"/>
    </location>
</feature>
<comment type="caution">
    <text evidence="3">The sequence shown here is derived from an EMBL/GenBank/DDBJ whole genome shotgun (WGS) entry which is preliminary data.</text>
</comment>
<dbReference type="OrthoDB" id="9815809at2"/>
<feature type="domain" description="EamA" evidence="2">
    <location>
        <begin position="22"/>
        <end position="153"/>
    </location>
</feature>
<evidence type="ECO:0000259" key="2">
    <source>
        <dbReference type="Pfam" id="PF00892"/>
    </source>
</evidence>
<keyword evidence="1" id="KW-0472">Membrane</keyword>
<dbReference type="Proteomes" id="UP000093111">
    <property type="component" value="Unassembled WGS sequence"/>
</dbReference>
<feature type="transmembrane region" description="Helical" evidence="1">
    <location>
        <begin position="113"/>
        <end position="130"/>
    </location>
</feature>
<dbReference type="Pfam" id="PF00892">
    <property type="entry name" value="EamA"/>
    <property type="match status" value="2"/>
</dbReference>
<keyword evidence="4" id="KW-1185">Reference proteome</keyword>
<protein>
    <recommendedName>
        <fullName evidence="2">EamA domain-containing protein</fullName>
    </recommendedName>
</protein>
<feature type="transmembrane region" description="Helical" evidence="1">
    <location>
        <begin position="137"/>
        <end position="153"/>
    </location>
</feature>
<accession>A0A1C7P0K9</accession>